<feature type="chain" id="PRO_5009525672" evidence="1">
    <location>
        <begin position="21"/>
        <end position="347"/>
    </location>
</feature>
<organism evidence="2 3">
    <name type="scientific">Candidatus Magasanikbacteria bacterium RIFCSPLOWO2_12_FULL_43_12</name>
    <dbReference type="NCBI Taxonomy" id="1798692"/>
    <lineage>
        <taxon>Bacteria</taxon>
        <taxon>Candidatus Magasanikiibacteriota</taxon>
    </lineage>
</organism>
<evidence type="ECO:0000256" key="1">
    <source>
        <dbReference type="SAM" id="SignalP"/>
    </source>
</evidence>
<dbReference type="Proteomes" id="UP000178347">
    <property type="component" value="Unassembled WGS sequence"/>
</dbReference>
<dbReference type="EMBL" id="MFQN01000007">
    <property type="protein sequence ID" value="OGH75531.1"/>
    <property type="molecule type" value="Genomic_DNA"/>
</dbReference>
<evidence type="ECO:0000313" key="2">
    <source>
        <dbReference type="EMBL" id="OGH75531.1"/>
    </source>
</evidence>
<reference evidence="2 3" key="1">
    <citation type="journal article" date="2016" name="Nat. Commun.">
        <title>Thousands of microbial genomes shed light on interconnected biogeochemical processes in an aquifer system.</title>
        <authorList>
            <person name="Anantharaman K."/>
            <person name="Brown C.T."/>
            <person name="Hug L.A."/>
            <person name="Sharon I."/>
            <person name="Castelle C.J."/>
            <person name="Probst A.J."/>
            <person name="Thomas B.C."/>
            <person name="Singh A."/>
            <person name="Wilkins M.J."/>
            <person name="Karaoz U."/>
            <person name="Brodie E.L."/>
            <person name="Williams K.H."/>
            <person name="Hubbard S.S."/>
            <person name="Banfield J.F."/>
        </authorList>
    </citation>
    <scope>NUCLEOTIDE SEQUENCE [LARGE SCALE GENOMIC DNA]</scope>
</reference>
<sequence length="347" mass="34773">MFCLLLVVAGLVLAPALVFGATSVGNNTSVGGTLGVTGATTLDGAVTLGNAVNDDITVSGRLGALTISNGIDSTSTLSRTAFNLNKVLNTYDSGYFSVDSSGNVNASGTLKAVGATTLDGAVTLGNAVNDNITVTGRLGTLTISNGIDSTSTLSRTALNVNQVLNTYDSGYFSVDSSGNVNASGTLKAVGATTLDGAVTLGNAVNDDITVTGRLGTLTVSNGIDSTSTLSRTAFNLNKVLNTYDSGYFSVDSSGNVSATGTLTVFGTVTIDTDSLVVNATTNKVGVVSSTPYGQLSVGAGGLSTSSTISVGKFCMYAVQENGIGVYVVLAANQPNNQPFATSTVSCF</sequence>
<feature type="signal peptide" evidence="1">
    <location>
        <begin position="1"/>
        <end position="20"/>
    </location>
</feature>
<gene>
    <name evidence="2" type="ORF">A3G00_00510</name>
</gene>
<dbReference type="STRING" id="1798692.A3G00_00510"/>
<comment type="caution">
    <text evidence="2">The sequence shown here is derived from an EMBL/GenBank/DDBJ whole genome shotgun (WGS) entry which is preliminary data.</text>
</comment>
<name>A0A1F6MVA2_9BACT</name>
<evidence type="ECO:0000313" key="3">
    <source>
        <dbReference type="Proteomes" id="UP000178347"/>
    </source>
</evidence>
<proteinExistence type="predicted"/>
<accession>A0A1F6MVA2</accession>
<dbReference type="AlphaFoldDB" id="A0A1F6MVA2"/>
<protein>
    <submittedName>
        <fullName evidence="2">Uncharacterized protein</fullName>
    </submittedName>
</protein>
<keyword evidence="1" id="KW-0732">Signal</keyword>